<feature type="compositionally biased region" description="Basic residues" evidence="1">
    <location>
        <begin position="51"/>
        <end position="61"/>
    </location>
</feature>
<dbReference type="Proteomes" id="UP000324222">
    <property type="component" value="Unassembled WGS sequence"/>
</dbReference>
<evidence type="ECO:0000313" key="2">
    <source>
        <dbReference type="EMBL" id="MPD04041.1"/>
    </source>
</evidence>
<sequence>MSSCRNVKLFTAPDDATEQRRGSLHYLCRLETQRHTLKNNTSYANNGLSQHKTHNKRRKPAQRGVFESCSGLMRLHAVCGYNDEVTRFSSVLSPSPFTLHDQT</sequence>
<comment type="caution">
    <text evidence="2">The sequence shown here is derived from an EMBL/GenBank/DDBJ whole genome shotgun (WGS) entry which is preliminary data.</text>
</comment>
<feature type="compositionally biased region" description="Polar residues" evidence="1">
    <location>
        <begin position="39"/>
        <end position="50"/>
    </location>
</feature>
<accession>A0A5B7K4H6</accession>
<dbReference type="EMBL" id="VSRR010139189">
    <property type="protein sequence ID" value="MPD04041.1"/>
    <property type="molecule type" value="Genomic_DNA"/>
</dbReference>
<organism evidence="2 3">
    <name type="scientific">Portunus trituberculatus</name>
    <name type="common">Swimming crab</name>
    <name type="synonym">Neptunus trituberculatus</name>
    <dbReference type="NCBI Taxonomy" id="210409"/>
    <lineage>
        <taxon>Eukaryota</taxon>
        <taxon>Metazoa</taxon>
        <taxon>Ecdysozoa</taxon>
        <taxon>Arthropoda</taxon>
        <taxon>Crustacea</taxon>
        <taxon>Multicrustacea</taxon>
        <taxon>Malacostraca</taxon>
        <taxon>Eumalacostraca</taxon>
        <taxon>Eucarida</taxon>
        <taxon>Decapoda</taxon>
        <taxon>Pleocyemata</taxon>
        <taxon>Brachyura</taxon>
        <taxon>Eubrachyura</taxon>
        <taxon>Portunoidea</taxon>
        <taxon>Portunidae</taxon>
        <taxon>Portuninae</taxon>
        <taxon>Portunus</taxon>
    </lineage>
</organism>
<reference evidence="2 3" key="1">
    <citation type="submission" date="2019-05" db="EMBL/GenBank/DDBJ databases">
        <title>Another draft genome of Portunus trituberculatus and its Hox gene families provides insights of decapod evolution.</title>
        <authorList>
            <person name="Jeong J.-H."/>
            <person name="Song I."/>
            <person name="Kim S."/>
            <person name="Choi T."/>
            <person name="Kim D."/>
            <person name="Ryu S."/>
            <person name="Kim W."/>
        </authorList>
    </citation>
    <scope>NUCLEOTIDE SEQUENCE [LARGE SCALE GENOMIC DNA]</scope>
    <source>
        <tissue evidence="2">Muscle</tissue>
    </source>
</reference>
<name>A0A5B7K4H6_PORTR</name>
<proteinExistence type="predicted"/>
<evidence type="ECO:0000313" key="3">
    <source>
        <dbReference type="Proteomes" id="UP000324222"/>
    </source>
</evidence>
<keyword evidence="3" id="KW-1185">Reference proteome</keyword>
<gene>
    <name evidence="2" type="ORF">E2C01_099709</name>
</gene>
<dbReference type="AlphaFoldDB" id="A0A5B7K4H6"/>
<protein>
    <submittedName>
        <fullName evidence="2">Uncharacterized protein</fullName>
    </submittedName>
</protein>
<feature type="region of interest" description="Disordered" evidence="1">
    <location>
        <begin position="39"/>
        <end position="61"/>
    </location>
</feature>
<evidence type="ECO:0000256" key="1">
    <source>
        <dbReference type="SAM" id="MobiDB-lite"/>
    </source>
</evidence>